<accession>A0A8J3AE18</accession>
<name>A0A8J3AE18_9ACTN</name>
<evidence type="ECO:0000313" key="1">
    <source>
        <dbReference type="EMBL" id="GGI06576.1"/>
    </source>
</evidence>
<evidence type="ECO:0000313" key="2">
    <source>
        <dbReference type="Proteomes" id="UP000650511"/>
    </source>
</evidence>
<protein>
    <submittedName>
        <fullName evidence="1">Uncharacterized protein</fullName>
    </submittedName>
</protein>
<organism evidence="1 2">
    <name type="scientific">Egicoccus halophilus</name>
    <dbReference type="NCBI Taxonomy" id="1670830"/>
    <lineage>
        <taxon>Bacteria</taxon>
        <taxon>Bacillati</taxon>
        <taxon>Actinomycetota</taxon>
        <taxon>Nitriliruptoria</taxon>
        <taxon>Egicoccales</taxon>
        <taxon>Egicoccaceae</taxon>
        <taxon>Egicoccus</taxon>
    </lineage>
</organism>
<comment type="caution">
    <text evidence="1">The sequence shown here is derived from an EMBL/GenBank/DDBJ whole genome shotgun (WGS) entry which is preliminary data.</text>
</comment>
<dbReference type="AlphaFoldDB" id="A0A8J3AE18"/>
<reference evidence="1" key="2">
    <citation type="submission" date="2020-09" db="EMBL/GenBank/DDBJ databases">
        <authorList>
            <person name="Sun Q."/>
            <person name="Zhou Y."/>
        </authorList>
    </citation>
    <scope>NUCLEOTIDE SEQUENCE</scope>
    <source>
        <strain evidence="1">CGMCC 1.14988</strain>
    </source>
</reference>
<reference evidence="1" key="1">
    <citation type="journal article" date="2014" name="Int. J. Syst. Evol. Microbiol.">
        <title>Complete genome sequence of Corynebacterium casei LMG S-19264T (=DSM 44701T), isolated from a smear-ripened cheese.</title>
        <authorList>
            <consortium name="US DOE Joint Genome Institute (JGI-PGF)"/>
            <person name="Walter F."/>
            <person name="Albersmeier A."/>
            <person name="Kalinowski J."/>
            <person name="Ruckert C."/>
        </authorList>
    </citation>
    <scope>NUCLEOTIDE SEQUENCE</scope>
    <source>
        <strain evidence="1">CGMCC 1.14988</strain>
    </source>
</reference>
<dbReference type="EMBL" id="BMHA01000006">
    <property type="protein sequence ID" value="GGI06576.1"/>
    <property type="molecule type" value="Genomic_DNA"/>
</dbReference>
<gene>
    <name evidence="1" type="ORF">GCM10011354_19780</name>
</gene>
<proteinExistence type="predicted"/>
<dbReference type="Proteomes" id="UP000650511">
    <property type="component" value="Unassembled WGS sequence"/>
</dbReference>
<keyword evidence="2" id="KW-1185">Reference proteome</keyword>
<sequence>MNGVTIAVTTAPMAMAGVPSSEVLIVCLVSSDPLRARAARATAADGLS</sequence>